<dbReference type="EMBL" id="LR746277">
    <property type="protein sequence ID" value="CAA7408186.1"/>
    <property type="molecule type" value="Genomic_DNA"/>
</dbReference>
<dbReference type="EMBL" id="LR743601">
    <property type="protein sequence ID" value="CAA2631834.1"/>
    <property type="molecule type" value="Genomic_DNA"/>
</dbReference>
<dbReference type="Proteomes" id="UP000663760">
    <property type="component" value="Chromosome 14"/>
</dbReference>
<dbReference type="PANTHER" id="PTHR34130:SF5">
    <property type="entry name" value="OS08G0243800 PROTEIN"/>
    <property type="match status" value="1"/>
</dbReference>
<name>A0A7I8JLL1_SPIIN</name>
<feature type="region of interest" description="Disordered" evidence="1">
    <location>
        <begin position="159"/>
        <end position="191"/>
    </location>
</feature>
<keyword evidence="4" id="KW-1185">Reference proteome</keyword>
<organism evidence="2">
    <name type="scientific">Spirodela intermedia</name>
    <name type="common">Intermediate duckweed</name>
    <dbReference type="NCBI Taxonomy" id="51605"/>
    <lineage>
        <taxon>Eukaryota</taxon>
        <taxon>Viridiplantae</taxon>
        <taxon>Streptophyta</taxon>
        <taxon>Embryophyta</taxon>
        <taxon>Tracheophyta</taxon>
        <taxon>Spermatophyta</taxon>
        <taxon>Magnoliopsida</taxon>
        <taxon>Liliopsida</taxon>
        <taxon>Araceae</taxon>
        <taxon>Lemnoideae</taxon>
        <taxon>Spirodela</taxon>
    </lineage>
</organism>
<evidence type="ECO:0000313" key="2">
    <source>
        <dbReference type="EMBL" id="CAA2631834.1"/>
    </source>
</evidence>
<evidence type="ECO:0000313" key="3">
    <source>
        <dbReference type="EMBL" id="CAA7408186.1"/>
    </source>
</evidence>
<reference evidence="2" key="1">
    <citation type="submission" date="2019-12" db="EMBL/GenBank/DDBJ databases">
        <authorList>
            <person name="Scholz U."/>
            <person name="Mascher M."/>
            <person name="Fiebig A."/>
        </authorList>
    </citation>
    <scope>NUCLEOTIDE SEQUENCE</scope>
</reference>
<dbReference type="OrthoDB" id="778913at2759"/>
<gene>
    <name evidence="2" type="ORF">SI7747_14017482</name>
    <name evidence="3" type="ORF">SI8410_14018864</name>
</gene>
<evidence type="ECO:0000313" key="4">
    <source>
        <dbReference type="Proteomes" id="UP000663760"/>
    </source>
</evidence>
<protein>
    <submittedName>
        <fullName evidence="2">Uncharacterized protein</fullName>
    </submittedName>
</protein>
<dbReference type="PANTHER" id="PTHR34130">
    <property type="entry name" value="OS08G0243800 PROTEIN"/>
    <property type="match status" value="1"/>
</dbReference>
<dbReference type="AlphaFoldDB" id="A0A7I8JLL1"/>
<accession>A0A7I8JLL1</accession>
<proteinExistence type="predicted"/>
<sequence length="217" mass="23505">MTRTTVQHLHAAAAAANQEEALSFGDFPVTMGRVEDHSPPAESFEFFPIIGSDMCAAEDIFLCGQLLPYALPSPKAQRGREQRRWLSHHERSPDLLQRAESLDGRYWKGMGGGSPGYQKLRTAAGTRQISEVSTRPRWYMIAFGSVSLPAEMSLRDMKSRLRRQRRVSSGRGAAGSAGKEGRAGDGGGGGGGGKWKLIRSLSCKGDVEDVVDAQLVA</sequence>
<evidence type="ECO:0000256" key="1">
    <source>
        <dbReference type="SAM" id="MobiDB-lite"/>
    </source>
</evidence>